<accession>A0A5N3UXI8</accession>
<dbReference type="PANTHER" id="PTHR12850">
    <property type="entry name" value="40S RIBOSOMAL PROTEIN S25"/>
    <property type="match status" value="1"/>
</dbReference>
<comment type="subunit">
    <text evidence="4">Component of the small ribosomal subunit.</text>
</comment>
<dbReference type="GO" id="GO:0003735">
    <property type="term" value="F:structural constituent of ribosome"/>
    <property type="evidence" value="ECO:0007669"/>
    <property type="project" value="UniProtKB-ARBA"/>
</dbReference>
<name>A0A5N3UXI8_MUNMU</name>
<comment type="caution">
    <text evidence="8">The sequence shown here is derived from an EMBL/GenBank/DDBJ whole genome shotgun (WGS) entry which is preliminary data.</text>
</comment>
<evidence type="ECO:0000313" key="8">
    <source>
        <dbReference type="EMBL" id="KAB0341515.1"/>
    </source>
</evidence>
<dbReference type="FunFam" id="1.10.10.10:FF:000166">
    <property type="entry name" value="40S ribosomal protein S25"/>
    <property type="match status" value="1"/>
</dbReference>
<keyword evidence="3 6" id="KW-0687">Ribonucleoprotein</keyword>
<reference evidence="8 9" key="1">
    <citation type="submission" date="2019-06" db="EMBL/GenBank/DDBJ databases">
        <title>Discovery of a novel chromosome fission-fusion reversal in muntjac.</title>
        <authorList>
            <person name="Mudd A.B."/>
            <person name="Bredeson J.V."/>
            <person name="Baum R."/>
            <person name="Hockemeyer D."/>
            <person name="Rokhsar D.S."/>
        </authorList>
    </citation>
    <scope>NUCLEOTIDE SEQUENCE [LARGE SCALE GENOMIC DNA]</scope>
    <source>
        <strain evidence="8">UTSW_UCB_Mm</strain>
        <tissue evidence="8">Fibroblast cell line</tissue>
    </source>
</reference>
<dbReference type="EMBL" id="VCEA01000003">
    <property type="protein sequence ID" value="KAB0341515.1"/>
    <property type="molecule type" value="Genomic_DNA"/>
</dbReference>
<keyword evidence="7" id="KW-0732">Signal</keyword>
<evidence type="ECO:0000256" key="4">
    <source>
        <dbReference type="ARBA" id="ARBA00035021"/>
    </source>
</evidence>
<evidence type="ECO:0000256" key="1">
    <source>
        <dbReference type="ARBA" id="ARBA00009106"/>
    </source>
</evidence>
<evidence type="ECO:0000313" key="9">
    <source>
        <dbReference type="Proteomes" id="UP000326458"/>
    </source>
</evidence>
<gene>
    <name evidence="8" type="ORF">FD754_018441</name>
</gene>
<dbReference type="GO" id="GO:1990904">
    <property type="term" value="C:ribonucleoprotein complex"/>
    <property type="evidence" value="ECO:0007669"/>
    <property type="project" value="UniProtKB-KW"/>
</dbReference>
<evidence type="ECO:0000256" key="7">
    <source>
        <dbReference type="SAM" id="SignalP"/>
    </source>
</evidence>
<organism evidence="8 9">
    <name type="scientific">Muntiacus muntjak</name>
    <name type="common">Barking deer</name>
    <name type="synonym">Indian muntjac</name>
    <dbReference type="NCBI Taxonomy" id="9888"/>
    <lineage>
        <taxon>Eukaryota</taxon>
        <taxon>Metazoa</taxon>
        <taxon>Chordata</taxon>
        <taxon>Craniata</taxon>
        <taxon>Vertebrata</taxon>
        <taxon>Euteleostomi</taxon>
        <taxon>Mammalia</taxon>
        <taxon>Eutheria</taxon>
        <taxon>Laurasiatheria</taxon>
        <taxon>Artiodactyla</taxon>
        <taxon>Ruminantia</taxon>
        <taxon>Pecora</taxon>
        <taxon>Cervidae</taxon>
        <taxon>Muntiacinae</taxon>
        <taxon>Muntiacus</taxon>
    </lineage>
</organism>
<dbReference type="Pfam" id="PF03297">
    <property type="entry name" value="Ribosomal_S25"/>
    <property type="match status" value="1"/>
</dbReference>
<dbReference type="AlphaFoldDB" id="A0A5N3UXI8"/>
<protein>
    <recommendedName>
        <fullName evidence="6">40S ribosomal protein S25</fullName>
    </recommendedName>
</protein>
<dbReference type="InterPro" id="IPR036388">
    <property type="entry name" value="WH-like_DNA-bd_sf"/>
</dbReference>
<keyword evidence="2 6" id="KW-0689">Ribosomal protein</keyword>
<evidence type="ECO:0000256" key="6">
    <source>
        <dbReference type="RuleBase" id="RU366057"/>
    </source>
</evidence>
<evidence type="ECO:0000256" key="5">
    <source>
        <dbReference type="ARBA" id="ARBA00045746"/>
    </source>
</evidence>
<evidence type="ECO:0000256" key="3">
    <source>
        <dbReference type="ARBA" id="ARBA00023274"/>
    </source>
</evidence>
<dbReference type="InterPro" id="IPR004977">
    <property type="entry name" value="Ribosomal_eS25"/>
</dbReference>
<comment type="function">
    <text evidence="5">Component of the small ribosomal subunit. The ribosome is a large ribonucleoprotein complex responsible for the synthesis of proteins in the cell.</text>
</comment>
<dbReference type="GO" id="GO:0022626">
    <property type="term" value="C:cytosolic ribosome"/>
    <property type="evidence" value="ECO:0007669"/>
    <property type="project" value="UniProtKB-ARBA"/>
</dbReference>
<proteinExistence type="inferred from homology"/>
<dbReference type="Proteomes" id="UP000326458">
    <property type="component" value="Unassembled WGS sequence"/>
</dbReference>
<dbReference type="Gene3D" id="1.10.10.10">
    <property type="entry name" value="Winged helix-like DNA-binding domain superfamily/Winged helix DNA-binding domain"/>
    <property type="match status" value="1"/>
</dbReference>
<sequence length="102" mass="10839">MPSHSLTQGLGGWLLFPSFTILVTADLGEAASDRFCKEEPNYTLITPAAVSERLKLGGSPGRAALRELLSKGLTKLLSKHRAQVIYTRNTKGGDTPAAGEDA</sequence>
<keyword evidence="9" id="KW-1185">Reference proteome</keyword>
<evidence type="ECO:0000256" key="2">
    <source>
        <dbReference type="ARBA" id="ARBA00022980"/>
    </source>
</evidence>
<feature type="chain" id="PRO_5024271071" description="40S ribosomal protein S25" evidence="7">
    <location>
        <begin position="26"/>
        <end position="102"/>
    </location>
</feature>
<feature type="signal peptide" evidence="7">
    <location>
        <begin position="1"/>
        <end position="25"/>
    </location>
</feature>
<comment type="similarity">
    <text evidence="1 6">Belongs to the eukaryotic ribosomal protein eS25 family.</text>
</comment>